<organism evidence="2 3">
    <name type="scientific">Pseudomonas lutea</name>
    <dbReference type="NCBI Taxonomy" id="243924"/>
    <lineage>
        <taxon>Bacteria</taxon>
        <taxon>Pseudomonadati</taxon>
        <taxon>Pseudomonadota</taxon>
        <taxon>Gammaproteobacteria</taxon>
        <taxon>Pseudomonadales</taxon>
        <taxon>Pseudomonadaceae</taxon>
        <taxon>Pseudomonas</taxon>
    </lineage>
</organism>
<dbReference type="Proteomes" id="UP000183210">
    <property type="component" value="Unassembled WGS sequence"/>
</dbReference>
<sequence>MQYITYLNHEIHTPTAKAADRAALSVMMAMYDGPVTVVESAQVKPLPPRKHPEPSKSKRSRTKDAKPLATAELFAVVPVADVQQALGYADMPSWPFGVPKRHEEFLRTMMTVWPTLKRAKRLIESGNRLARVAKLMGADEEELSSLLDSHNIFYLKD</sequence>
<comment type="caution">
    <text evidence="2">The sequence shown here is derived from an EMBL/GenBank/DDBJ whole genome shotgun (WGS) entry which is preliminary data.</text>
</comment>
<feature type="region of interest" description="Disordered" evidence="1">
    <location>
        <begin position="41"/>
        <end position="65"/>
    </location>
</feature>
<evidence type="ECO:0000256" key="1">
    <source>
        <dbReference type="SAM" id="MobiDB-lite"/>
    </source>
</evidence>
<evidence type="ECO:0000313" key="3">
    <source>
        <dbReference type="Proteomes" id="UP000183210"/>
    </source>
</evidence>
<reference evidence="2 3" key="1">
    <citation type="submission" date="2016-10" db="EMBL/GenBank/DDBJ databases">
        <authorList>
            <person name="Varghese N."/>
            <person name="Submissions S."/>
        </authorList>
    </citation>
    <scope>NUCLEOTIDE SEQUENCE [LARGE SCALE GENOMIC DNA]</scope>
    <source>
        <strain evidence="2 3">LMG 21974</strain>
    </source>
</reference>
<evidence type="ECO:0000313" key="2">
    <source>
        <dbReference type="EMBL" id="SER37541.1"/>
    </source>
</evidence>
<accession>A0A9X8MH67</accession>
<dbReference type="AlphaFoldDB" id="A0A9X8MH67"/>
<dbReference type="EMBL" id="FOEV01000018">
    <property type="protein sequence ID" value="SER37541.1"/>
    <property type="molecule type" value="Genomic_DNA"/>
</dbReference>
<name>A0A9X8MH67_9PSED</name>
<proteinExistence type="predicted"/>
<feature type="compositionally biased region" description="Basic and acidic residues" evidence="1">
    <location>
        <begin position="50"/>
        <end position="65"/>
    </location>
</feature>
<protein>
    <submittedName>
        <fullName evidence="2">Uncharacterized protein</fullName>
    </submittedName>
</protein>
<gene>
    <name evidence="2" type="ORF">SAMN05216409_118100</name>
</gene>